<dbReference type="Proteomes" id="UP000270471">
    <property type="component" value="Unassembled WGS sequence"/>
</dbReference>
<keyword evidence="11" id="KW-1185">Reference proteome</keyword>
<gene>
    <name evidence="10" type="ORF">CTZ28_40020</name>
</gene>
<evidence type="ECO:0000256" key="1">
    <source>
        <dbReference type="ARBA" id="ARBA00004202"/>
    </source>
</evidence>
<dbReference type="InterPro" id="IPR050107">
    <property type="entry name" value="ABC_carbohydrate_import_ATPase"/>
</dbReference>
<evidence type="ECO:0000259" key="9">
    <source>
        <dbReference type="PROSITE" id="PS50893"/>
    </source>
</evidence>
<dbReference type="AlphaFoldDB" id="A0A3M0HV47"/>
<evidence type="ECO:0000256" key="7">
    <source>
        <dbReference type="ARBA" id="ARBA00022967"/>
    </source>
</evidence>
<name>A0A3M0HV47_9ACTN</name>
<dbReference type="FunFam" id="3.40.50.300:FF:000127">
    <property type="entry name" value="Ribose import ATP-binding protein RbsA"/>
    <property type="match status" value="1"/>
</dbReference>
<feature type="domain" description="ABC transporter" evidence="9">
    <location>
        <begin position="2"/>
        <end position="238"/>
    </location>
</feature>
<dbReference type="Pfam" id="PF00005">
    <property type="entry name" value="ABC_tran"/>
    <property type="match status" value="2"/>
</dbReference>
<evidence type="ECO:0000313" key="10">
    <source>
        <dbReference type="EMBL" id="RMB80445.1"/>
    </source>
</evidence>
<dbReference type="CDD" id="cd03216">
    <property type="entry name" value="ABC_Carb_Monos_I"/>
    <property type="match status" value="1"/>
</dbReference>
<accession>A0A3M0HV47</accession>
<dbReference type="RefSeq" id="WP_121894726.1">
    <property type="nucleotide sequence ID" value="NZ_PENI01000042.1"/>
</dbReference>
<feature type="domain" description="ABC transporter" evidence="9">
    <location>
        <begin position="242"/>
        <end position="499"/>
    </location>
</feature>
<dbReference type="EMBL" id="PENI01000042">
    <property type="protein sequence ID" value="RMB80445.1"/>
    <property type="molecule type" value="Genomic_DNA"/>
</dbReference>
<dbReference type="SUPFAM" id="SSF52540">
    <property type="entry name" value="P-loop containing nucleoside triphosphate hydrolases"/>
    <property type="match status" value="2"/>
</dbReference>
<organism evidence="10 11">
    <name type="scientific">Streptomyces shenzhenensis</name>
    <dbReference type="NCBI Taxonomy" id="943815"/>
    <lineage>
        <taxon>Bacteria</taxon>
        <taxon>Bacillati</taxon>
        <taxon>Actinomycetota</taxon>
        <taxon>Actinomycetes</taxon>
        <taxon>Kitasatosporales</taxon>
        <taxon>Streptomycetaceae</taxon>
        <taxon>Streptomyces</taxon>
    </lineage>
</organism>
<keyword evidence="5" id="KW-0547">Nucleotide-binding</keyword>
<dbReference type="PROSITE" id="PS50893">
    <property type="entry name" value="ABC_TRANSPORTER_2"/>
    <property type="match status" value="2"/>
</dbReference>
<dbReference type="Gene3D" id="3.40.50.300">
    <property type="entry name" value="P-loop containing nucleotide triphosphate hydrolases"/>
    <property type="match status" value="2"/>
</dbReference>
<evidence type="ECO:0000256" key="2">
    <source>
        <dbReference type="ARBA" id="ARBA00022448"/>
    </source>
</evidence>
<keyword evidence="7" id="KW-1278">Translocase</keyword>
<evidence type="ECO:0000256" key="8">
    <source>
        <dbReference type="ARBA" id="ARBA00023136"/>
    </source>
</evidence>
<evidence type="ECO:0000256" key="4">
    <source>
        <dbReference type="ARBA" id="ARBA00022737"/>
    </source>
</evidence>
<comment type="caution">
    <text evidence="10">The sequence shown here is derived from an EMBL/GenBank/DDBJ whole genome shotgun (WGS) entry which is preliminary data.</text>
</comment>
<dbReference type="GO" id="GO:0005524">
    <property type="term" value="F:ATP binding"/>
    <property type="evidence" value="ECO:0007669"/>
    <property type="project" value="UniProtKB-KW"/>
</dbReference>
<dbReference type="InterPro" id="IPR003593">
    <property type="entry name" value="AAA+_ATPase"/>
</dbReference>
<protein>
    <submittedName>
        <fullName evidence="10">Sugar ABC transporter ATP-binding protein</fullName>
    </submittedName>
</protein>
<dbReference type="GO" id="GO:0005886">
    <property type="term" value="C:plasma membrane"/>
    <property type="evidence" value="ECO:0007669"/>
    <property type="project" value="UniProtKB-SubCell"/>
</dbReference>
<reference evidence="10 11" key="1">
    <citation type="submission" date="2017-11" db="EMBL/GenBank/DDBJ databases">
        <title>Draft genome of actinobacteria isolated from guarana (Paullinia cupana (Mart.) Ducke.</title>
        <authorList>
            <person name="Siqueira K.A."/>
            <person name="Liotti R.G."/>
            <person name="Mendes T.A.O."/>
            <person name="Soares M.A."/>
        </authorList>
    </citation>
    <scope>NUCLEOTIDE SEQUENCE [LARGE SCALE GENOMIC DNA]</scope>
    <source>
        <strain evidence="10 11">193</strain>
    </source>
</reference>
<dbReference type="PANTHER" id="PTHR43790">
    <property type="entry name" value="CARBOHYDRATE TRANSPORT ATP-BINDING PROTEIN MG119-RELATED"/>
    <property type="match status" value="1"/>
</dbReference>
<dbReference type="InterPro" id="IPR027417">
    <property type="entry name" value="P-loop_NTPase"/>
</dbReference>
<proteinExistence type="predicted"/>
<dbReference type="InterPro" id="IPR003439">
    <property type="entry name" value="ABC_transporter-like_ATP-bd"/>
</dbReference>
<sequence length="505" mass="53841">MLSVTGVSKIFPGVRALSDVDFTARAGQVHALVGENGAGKSTLIKVLTGVHPPDAGEVRHDGRPVRFTTPLQAQQAGISTIYQEVNLVPLMSVARNLFLGREPRGRLGLIDFRRMRREADEALRALGIRVDVRRPLRELGVGAQQMVALARAVAVDARVVVMDEPTSSLEPREVHTLFEVIRLLRDRGVAVVYVSHRMDELYEICDAVTVLRDGRVVHTGPLAGLDRLRLVSLMLGRDIGEVRGEGLTKFTGSHHAAAEPVLNAEGLTVRHQLHEVSLSIRPGEVVGLGGLLGSGRSETARAVAGALPTDAGRVSVGGVPVRGGSPPAAIRAGISLLPEDRKAEGIVPGLSVRENIALAALPALSRFGLVDDARIDRIVDTFVRRLRIKTAGPHQKVGELSGGNQQKVLLARWLAVHPKVLLLDEPTRGIDVGAKAEVQALIDELAEDGLAVLLISSDTEELIEGSDRVVVLKDGRVVDELTGDAVTEDALLRAVAAVPAGGRDD</sequence>
<dbReference type="CDD" id="cd03215">
    <property type="entry name" value="ABC_Carb_Monos_II"/>
    <property type="match status" value="1"/>
</dbReference>
<evidence type="ECO:0000313" key="11">
    <source>
        <dbReference type="Proteomes" id="UP000270471"/>
    </source>
</evidence>
<comment type="subcellular location">
    <subcellularLocation>
        <location evidence="1">Cell membrane</location>
        <topology evidence="1">Peripheral membrane protein</topology>
    </subcellularLocation>
</comment>
<keyword evidence="6 10" id="KW-0067">ATP-binding</keyword>
<evidence type="ECO:0000256" key="6">
    <source>
        <dbReference type="ARBA" id="ARBA00022840"/>
    </source>
</evidence>
<dbReference type="OrthoDB" id="8416490at2"/>
<keyword evidence="3" id="KW-1003">Cell membrane</keyword>
<dbReference type="PROSITE" id="PS00211">
    <property type="entry name" value="ABC_TRANSPORTER_1"/>
    <property type="match status" value="1"/>
</dbReference>
<dbReference type="InterPro" id="IPR017871">
    <property type="entry name" value="ABC_transporter-like_CS"/>
</dbReference>
<dbReference type="GO" id="GO:0016887">
    <property type="term" value="F:ATP hydrolysis activity"/>
    <property type="evidence" value="ECO:0007669"/>
    <property type="project" value="InterPro"/>
</dbReference>
<dbReference type="PANTHER" id="PTHR43790:SF9">
    <property type="entry name" value="GALACTOFURANOSE TRANSPORTER ATP-BINDING PROTEIN YTFR"/>
    <property type="match status" value="1"/>
</dbReference>
<keyword evidence="2" id="KW-0813">Transport</keyword>
<keyword evidence="8" id="KW-0472">Membrane</keyword>
<evidence type="ECO:0000256" key="5">
    <source>
        <dbReference type="ARBA" id="ARBA00022741"/>
    </source>
</evidence>
<evidence type="ECO:0000256" key="3">
    <source>
        <dbReference type="ARBA" id="ARBA00022475"/>
    </source>
</evidence>
<dbReference type="SMART" id="SM00382">
    <property type="entry name" value="AAA"/>
    <property type="match status" value="2"/>
</dbReference>
<keyword evidence="4" id="KW-0677">Repeat</keyword>